<dbReference type="RefSeq" id="WP_144349421.1">
    <property type="nucleotide sequence ID" value="NZ_CP036259.1"/>
</dbReference>
<sequence>MIKNFAEIIQAAQAKGPKTIAVAVAQDAEVLLAVQQAQALGIADAILVGNAAQIRQIARERHIGIERFTIVDQADNTAACQTAVQLVARGEAQVVMKGLVETAVILKAVLHKETGLRTDNVLSHVAVAEISGYDRLFYITDAAMNIDPDVLIKKQIIDNAVQVARALGNDQPKVACVCAVEKTNAKMQATLDAAALVTMNENGELKGCTVAGPLALDNAVSVTAARHKGIVNPVAGQADILLMPFIEAGNMLYKSIVFFARGKIAGIVVGAKAPVVLTSRADSDIAKLNSIAIGILMACNAPGCGGQSVV</sequence>
<dbReference type="PANTHER" id="PTHR43356">
    <property type="entry name" value="PHOSPHATE ACETYLTRANSFERASE"/>
    <property type="match status" value="1"/>
</dbReference>
<dbReference type="PIRSF" id="PIRSF000428">
    <property type="entry name" value="P_Ac_trans"/>
    <property type="match status" value="1"/>
</dbReference>
<dbReference type="InterPro" id="IPR012147">
    <property type="entry name" value="P_Ac_Bu_trans"/>
</dbReference>
<dbReference type="EC" id="2.3.1.8" evidence="5"/>
<dbReference type="Pfam" id="PF01515">
    <property type="entry name" value="PTA_PTB"/>
    <property type="match status" value="2"/>
</dbReference>
<proteinExistence type="inferred from homology"/>
<dbReference type="KEGG" id="sted:SPTER_11310"/>
<keyword evidence="3 5" id="KW-0012">Acyltransferase</keyword>
<dbReference type="Gene3D" id="3.40.718.10">
    <property type="entry name" value="Isopropylmalate Dehydrogenase"/>
    <property type="match status" value="1"/>
</dbReference>
<dbReference type="OrthoDB" id="9774179at2"/>
<dbReference type="InterPro" id="IPR002505">
    <property type="entry name" value="PTA_PTB"/>
</dbReference>
<dbReference type="NCBIfam" id="NF006045">
    <property type="entry name" value="PRK08190.1"/>
    <property type="match status" value="1"/>
</dbReference>
<organism evidence="5 6">
    <name type="scientific">Sporomusa termitida</name>
    <dbReference type="NCBI Taxonomy" id="2377"/>
    <lineage>
        <taxon>Bacteria</taxon>
        <taxon>Bacillati</taxon>
        <taxon>Bacillota</taxon>
        <taxon>Negativicutes</taxon>
        <taxon>Selenomonadales</taxon>
        <taxon>Sporomusaceae</taxon>
        <taxon>Sporomusa</taxon>
    </lineage>
</organism>
<dbReference type="PANTHER" id="PTHR43356:SF2">
    <property type="entry name" value="PHOSPHATE ACETYLTRANSFERASE"/>
    <property type="match status" value="1"/>
</dbReference>
<name>A0A517DR36_9FIRM</name>
<dbReference type="SUPFAM" id="SSF53659">
    <property type="entry name" value="Isocitrate/Isopropylmalate dehydrogenase-like"/>
    <property type="match status" value="1"/>
</dbReference>
<keyword evidence="2 5" id="KW-0808">Transferase</keyword>
<keyword evidence="6" id="KW-1185">Reference proteome</keyword>
<accession>A0A517DR36</accession>
<comment type="similarity">
    <text evidence="1">Belongs to the phosphate acetyltransferase and butyryltransferase family.</text>
</comment>
<evidence type="ECO:0000256" key="3">
    <source>
        <dbReference type="ARBA" id="ARBA00023315"/>
    </source>
</evidence>
<evidence type="ECO:0000313" key="5">
    <source>
        <dbReference type="EMBL" id="QDR79829.1"/>
    </source>
</evidence>
<evidence type="ECO:0000256" key="2">
    <source>
        <dbReference type="ARBA" id="ARBA00022679"/>
    </source>
</evidence>
<dbReference type="NCBIfam" id="NF004472">
    <property type="entry name" value="PRK05805.1"/>
    <property type="match status" value="1"/>
</dbReference>
<feature type="domain" description="Phosphate acetyl/butaryl transferase" evidence="4">
    <location>
        <begin position="6"/>
        <end position="77"/>
    </location>
</feature>
<dbReference type="InterPro" id="IPR050500">
    <property type="entry name" value="Phos_Acetyltrans/Butyryltrans"/>
</dbReference>
<reference evidence="5 6" key="1">
    <citation type="submission" date="2019-02" db="EMBL/GenBank/DDBJ databases">
        <title>Closed genome of Sporomusa termitida DSM 4440.</title>
        <authorList>
            <person name="Poehlein A."/>
            <person name="Daniel R."/>
        </authorList>
    </citation>
    <scope>NUCLEOTIDE SEQUENCE [LARGE SCALE GENOMIC DNA]</scope>
    <source>
        <strain evidence="5 6">DSM 4440</strain>
    </source>
</reference>
<dbReference type="AlphaFoldDB" id="A0A517DR36"/>
<dbReference type="GO" id="GO:0008959">
    <property type="term" value="F:phosphate acetyltransferase activity"/>
    <property type="evidence" value="ECO:0007669"/>
    <property type="project" value="UniProtKB-EC"/>
</dbReference>
<evidence type="ECO:0000313" key="6">
    <source>
        <dbReference type="Proteomes" id="UP000320776"/>
    </source>
</evidence>
<evidence type="ECO:0000259" key="4">
    <source>
        <dbReference type="Pfam" id="PF01515"/>
    </source>
</evidence>
<dbReference type="EMBL" id="CP036259">
    <property type="protein sequence ID" value="QDR79829.1"/>
    <property type="molecule type" value="Genomic_DNA"/>
</dbReference>
<protein>
    <submittedName>
        <fullName evidence="5">Phosphate acetyltransferase</fullName>
        <ecNumber evidence="5">2.3.1.8</ecNumber>
    </submittedName>
</protein>
<evidence type="ECO:0000256" key="1">
    <source>
        <dbReference type="ARBA" id="ARBA00005656"/>
    </source>
</evidence>
<feature type="domain" description="Phosphate acetyl/butaryl transferase" evidence="4">
    <location>
        <begin position="79"/>
        <end position="293"/>
    </location>
</feature>
<gene>
    <name evidence="5" type="primary">pta_1</name>
    <name evidence="5" type="ORF">SPTER_11310</name>
</gene>
<dbReference type="Proteomes" id="UP000320776">
    <property type="component" value="Chromosome"/>
</dbReference>